<feature type="non-terminal residue" evidence="2">
    <location>
        <position position="115"/>
    </location>
</feature>
<dbReference type="SUPFAM" id="SSF89796">
    <property type="entry name" value="CoA-transferase family III (CaiB/BaiF)"/>
    <property type="match status" value="1"/>
</dbReference>
<organism evidence="2">
    <name type="scientific">marine metagenome</name>
    <dbReference type="NCBI Taxonomy" id="408172"/>
    <lineage>
        <taxon>unclassified sequences</taxon>
        <taxon>metagenomes</taxon>
        <taxon>ecological metagenomes</taxon>
    </lineage>
</organism>
<proteinExistence type="predicted"/>
<dbReference type="Gene3D" id="3.40.50.10540">
    <property type="entry name" value="Crotonobetainyl-coa:carnitine coa-transferase, domain 1"/>
    <property type="match status" value="1"/>
</dbReference>
<dbReference type="PANTHER" id="PTHR48228">
    <property type="entry name" value="SUCCINYL-COA--D-CITRAMALATE COA-TRANSFERASE"/>
    <property type="match status" value="1"/>
</dbReference>
<dbReference type="PANTHER" id="PTHR48228:SF6">
    <property type="entry name" value="L-CARNITINE COA-TRANSFERASE"/>
    <property type="match status" value="1"/>
</dbReference>
<sequence length="115" mass="12620">MTLENNGMALQGLKILDTSQLFAGAMPATLMGDFGAEVIKVEHPKNGDGLRTMGSQKDGIPLSWKFHSRNKKCITLNLGSPEGAEILKRLVKDTDILIEGFRPGTMERWGIGYED</sequence>
<dbReference type="InterPro" id="IPR023606">
    <property type="entry name" value="CoA-Trfase_III_dom_1_sf"/>
</dbReference>
<dbReference type="EMBL" id="UINC01044882">
    <property type="protein sequence ID" value="SVB50936.1"/>
    <property type="molecule type" value="Genomic_DNA"/>
</dbReference>
<dbReference type="InterPro" id="IPR050509">
    <property type="entry name" value="CoA-transferase_III"/>
</dbReference>
<dbReference type="Pfam" id="PF02515">
    <property type="entry name" value="CoA_transf_3"/>
    <property type="match status" value="1"/>
</dbReference>
<evidence type="ECO:0008006" key="3">
    <source>
        <dbReference type="Google" id="ProtNLM"/>
    </source>
</evidence>
<dbReference type="GO" id="GO:0016740">
    <property type="term" value="F:transferase activity"/>
    <property type="evidence" value="ECO:0007669"/>
    <property type="project" value="UniProtKB-KW"/>
</dbReference>
<protein>
    <recommendedName>
        <fullName evidence="3">CoA transferase</fullName>
    </recommendedName>
</protein>
<accession>A0A382EJE1</accession>
<evidence type="ECO:0000313" key="2">
    <source>
        <dbReference type="EMBL" id="SVB50936.1"/>
    </source>
</evidence>
<reference evidence="2" key="1">
    <citation type="submission" date="2018-05" db="EMBL/GenBank/DDBJ databases">
        <authorList>
            <person name="Lanie J.A."/>
            <person name="Ng W.-L."/>
            <person name="Kazmierczak K.M."/>
            <person name="Andrzejewski T.M."/>
            <person name="Davidsen T.M."/>
            <person name="Wayne K.J."/>
            <person name="Tettelin H."/>
            <person name="Glass J.I."/>
            <person name="Rusch D."/>
            <person name="Podicherti R."/>
            <person name="Tsui H.-C.T."/>
            <person name="Winkler M.E."/>
        </authorList>
    </citation>
    <scope>NUCLEOTIDE SEQUENCE</scope>
</reference>
<name>A0A382EJE1_9ZZZZ</name>
<keyword evidence="1" id="KW-0808">Transferase</keyword>
<gene>
    <name evidence="2" type="ORF">METZ01_LOCUS203790</name>
</gene>
<dbReference type="AlphaFoldDB" id="A0A382EJE1"/>
<evidence type="ECO:0000256" key="1">
    <source>
        <dbReference type="ARBA" id="ARBA00022679"/>
    </source>
</evidence>
<dbReference type="InterPro" id="IPR003673">
    <property type="entry name" value="CoA-Trfase_fam_III"/>
</dbReference>